<dbReference type="GO" id="GO:0016020">
    <property type="term" value="C:membrane"/>
    <property type="evidence" value="ECO:0007669"/>
    <property type="project" value="UniProtKB-SubCell"/>
</dbReference>
<dbReference type="Gene3D" id="3.30.70.1230">
    <property type="entry name" value="Nucleotide cyclase"/>
    <property type="match status" value="1"/>
</dbReference>
<protein>
    <recommendedName>
        <fullName evidence="11">Guanylate cyclase domain-containing protein</fullName>
    </recommendedName>
</protein>
<feature type="domain" description="Guanylate cyclase" evidence="11">
    <location>
        <begin position="381"/>
        <end position="512"/>
    </location>
</feature>
<keyword evidence="8" id="KW-0175">Coiled coil</keyword>
<dbReference type="PROSITE" id="PS00452">
    <property type="entry name" value="GUANYLATE_CYCLASE_1"/>
    <property type="match status" value="1"/>
</dbReference>
<dbReference type="PANTHER" id="PTHR11920">
    <property type="entry name" value="GUANYLYL CYCLASE"/>
    <property type="match status" value="1"/>
</dbReference>
<sequence>MRLAFLCSLFLLCTCVSAQQETQRSPTSDQLIEQLDQADTDGERYGILYELTGQLLESGRRADQELSLNFSKQLYTTAQRMKDAKLMGPAAYTLALAYRAQRDERNTDKFMAEAVTQAMRAGDADLIINAVAERTRLAARNQNYREATRINQEALDYFTRNGSKDNNIEALRARLETERATLQRRRQEVERETQGLTNEVSRLEQERAQLQGNNQLLLQENTVRSRQLEASSEQLAVRSQELTQTQEAKAAIERKVAQTRQEIKELSREALEQKTLATEAREMLAQEALVRQSAEMQAERAATQLYIAAGAGLALLLLALTFFSRFRVKQRAAKQLAVANEALQQAREQSDNLLENILPKDIAKELKSTGKAQARQFPDATVLFCDFVNFTKTAESLGAEALVQELDVCFKAFDAIVDRYEGVEKIKTIGDAYMVASGLSSRKSMPNDIVRAALEMQRFLVAEGEKRASLGLPYFTGRIGLHTGPVVAGVVGARKFAYDIWGDTVNVASRIESKSLPGKVNISETTYNLIRYRFRCTYRGKVEAKNKGMLDMYFVEEELVGQT</sequence>
<keyword evidence="4 9" id="KW-1133">Transmembrane helix</keyword>
<evidence type="ECO:0000256" key="3">
    <source>
        <dbReference type="ARBA" id="ARBA00022741"/>
    </source>
</evidence>
<gene>
    <name evidence="12" type="ORF">H9S92_06945</name>
</gene>
<dbReference type="CDD" id="cd07302">
    <property type="entry name" value="CHD"/>
    <property type="match status" value="1"/>
</dbReference>
<dbReference type="EMBL" id="JACSIT010000080">
    <property type="protein sequence ID" value="MBC6993890.1"/>
    <property type="molecule type" value="Genomic_DNA"/>
</dbReference>
<dbReference type="Gene3D" id="6.10.250.780">
    <property type="match status" value="1"/>
</dbReference>
<evidence type="ECO:0000256" key="4">
    <source>
        <dbReference type="ARBA" id="ARBA00022989"/>
    </source>
</evidence>
<dbReference type="InterPro" id="IPR050401">
    <property type="entry name" value="Cyclic_nucleotide_synthase"/>
</dbReference>
<dbReference type="SMART" id="SM00044">
    <property type="entry name" value="CYCc"/>
    <property type="match status" value="1"/>
</dbReference>
<evidence type="ECO:0000256" key="1">
    <source>
        <dbReference type="ARBA" id="ARBA00004370"/>
    </source>
</evidence>
<evidence type="ECO:0000256" key="8">
    <source>
        <dbReference type="SAM" id="Coils"/>
    </source>
</evidence>
<evidence type="ECO:0000313" key="12">
    <source>
        <dbReference type="EMBL" id="MBC6993890.1"/>
    </source>
</evidence>
<keyword evidence="2 9" id="KW-0812">Transmembrane</keyword>
<dbReference type="InterPro" id="IPR001054">
    <property type="entry name" value="A/G_cyclase"/>
</dbReference>
<comment type="similarity">
    <text evidence="7">Belongs to the adenylyl cyclase class-4/guanylyl cyclase family.</text>
</comment>
<organism evidence="12 13">
    <name type="scientific">Neolewinella lacunae</name>
    <dbReference type="NCBI Taxonomy" id="1517758"/>
    <lineage>
        <taxon>Bacteria</taxon>
        <taxon>Pseudomonadati</taxon>
        <taxon>Bacteroidota</taxon>
        <taxon>Saprospiria</taxon>
        <taxon>Saprospirales</taxon>
        <taxon>Lewinellaceae</taxon>
        <taxon>Neolewinella</taxon>
    </lineage>
</organism>
<comment type="subcellular location">
    <subcellularLocation>
        <location evidence="1">Membrane</location>
    </subcellularLocation>
</comment>
<dbReference type="GO" id="GO:0035556">
    <property type="term" value="P:intracellular signal transduction"/>
    <property type="evidence" value="ECO:0007669"/>
    <property type="project" value="InterPro"/>
</dbReference>
<evidence type="ECO:0000256" key="7">
    <source>
        <dbReference type="RuleBase" id="RU000405"/>
    </source>
</evidence>
<keyword evidence="6 7" id="KW-0456">Lyase</keyword>
<keyword evidence="3" id="KW-0547">Nucleotide-binding</keyword>
<evidence type="ECO:0000256" key="5">
    <source>
        <dbReference type="ARBA" id="ARBA00023136"/>
    </source>
</evidence>
<dbReference type="GO" id="GO:0009190">
    <property type="term" value="P:cyclic nucleotide biosynthetic process"/>
    <property type="evidence" value="ECO:0007669"/>
    <property type="project" value="InterPro"/>
</dbReference>
<dbReference type="GO" id="GO:0004016">
    <property type="term" value="F:adenylate cyclase activity"/>
    <property type="evidence" value="ECO:0007669"/>
    <property type="project" value="UniProtKB-ARBA"/>
</dbReference>
<comment type="caution">
    <text evidence="12">The sequence shown here is derived from an EMBL/GenBank/DDBJ whole genome shotgun (WGS) entry which is preliminary data.</text>
</comment>
<dbReference type="Proteomes" id="UP000650081">
    <property type="component" value="Unassembled WGS sequence"/>
</dbReference>
<dbReference type="InterPro" id="IPR018297">
    <property type="entry name" value="A/G_cyclase_CS"/>
</dbReference>
<feature type="signal peptide" evidence="10">
    <location>
        <begin position="1"/>
        <end position="18"/>
    </location>
</feature>
<keyword evidence="10" id="KW-0732">Signal</keyword>
<evidence type="ECO:0000256" key="9">
    <source>
        <dbReference type="SAM" id="Phobius"/>
    </source>
</evidence>
<accession>A0A923PJU5</accession>
<proteinExistence type="inferred from homology"/>
<dbReference type="InterPro" id="IPR029787">
    <property type="entry name" value="Nucleotide_cyclase"/>
</dbReference>
<name>A0A923PJU5_9BACT</name>
<feature type="chain" id="PRO_5036919579" description="Guanylate cyclase domain-containing protein" evidence="10">
    <location>
        <begin position="19"/>
        <end position="563"/>
    </location>
</feature>
<dbReference type="GO" id="GO:0000166">
    <property type="term" value="F:nucleotide binding"/>
    <property type="evidence" value="ECO:0007669"/>
    <property type="project" value="UniProtKB-KW"/>
</dbReference>
<reference evidence="12" key="1">
    <citation type="submission" date="2020-08" db="EMBL/GenBank/DDBJ databases">
        <title>Lewinella bacteria from marine environments.</title>
        <authorList>
            <person name="Zhong Y."/>
        </authorList>
    </citation>
    <scope>NUCLEOTIDE SEQUENCE</scope>
    <source>
        <strain evidence="12">KCTC 42187</strain>
    </source>
</reference>
<evidence type="ECO:0000313" key="13">
    <source>
        <dbReference type="Proteomes" id="UP000650081"/>
    </source>
</evidence>
<dbReference type="RefSeq" id="WP_187465986.1">
    <property type="nucleotide sequence ID" value="NZ_JACSIT010000080.1"/>
</dbReference>
<dbReference type="PANTHER" id="PTHR11920:SF335">
    <property type="entry name" value="GUANYLATE CYCLASE"/>
    <property type="match status" value="1"/>
</dbReference>
<dbReference type="PROSITE" id="PS50125">
    <property type="entry name" value="GUANYLATE_CYCLASE_2"/>
    <property type="match status" value="1"/>
</dbReference>
<evidence type="ECO:0000256" key="10">
    <source>
        <dbReference type="SAM" id="SignalP"/>
    </source>
</evidence>
<keyword evidence="13" id="KW-1185">Reference proteome</keyword>
<evidence type="ECO:0000256" key="6">
    <source>
        <dbReference type="ARBA" id="ARBA00023239"/>
    </source>
</evidence>
<dbReference type="Pfam" id="PF00211">
    <property type="entry name" value="Guanylate_cyc"/>
    <property type="match status" value="1"/>
</dbReference>
<feature type="coiled-coil region" evidence="8">
    <location>
        <begin position="165"/>
        <end position="276"/>
    </location>
</feature>
<feature type="transmembrane region" description="Helical" evidence="9">
    <location>
        <begin position="305"/>
        <end position="324"/>
    </location>
</feature>
<dbReference type="SUPFAM" id="SSF55073">
    <property type="entry name" value="Nucleotide cyclase"/>
    <property type="match status" value="1"/>
</dbReference>
<feature type="coiled-coil region" evidence="8">
    <location>
        <begin position="329"/>
        <end position="356"/>
    </location>
</feature>
<keyword evidence="5 9" id="KW-0472">Membrane</keyword>
<dbReference type="AlphaFoldDB" id="A0A923PJU5"/>
<evidence type="ECO:0000256" key="2">
    <source>
        <dbReference type="ARBA" id="ARBA00022692"/>
    </source>
</evidence>
<evidence type="ECO:0000259" key="11">
    <source>
        <dbReference type="PROSITE" id="PS50125"/>
    </source>
</evidence>